<dbReference type="PANTHER" id="PTHR34821">
    <property type="entry name" value="INNER MEMBRANE PROTEIN YDCZ"/>
    <property type="match status" value="1"/>
</dbReference>
<protein>
    <recommendedName>
        <fullName evidence="5">EamA-like transporter family protein</fullName>
    </recommendedName>
</protein>
<evidence type="ECO:0000256" key="1">
    <source>
        <dbReference type="SAM" id="MobiDB-lite"/>
    </source>
</evidence>
<accession>A0A2S2CXC0</accession>
<dbReference type="OrthoDB" id="370053at2"/>
<dbReference type="RefSeq" id="WP_109332061.1">
    <property type="nucleotide sequence ID" value="NZ_CP029356.1"/>
</dbReference>
<evidence type="ECO:0000256" key="2">
    <source>
        <dbReference type="SAM" id="Phobius"/>
    </source>
</evidence>
<sequence>MTSSASLSGVVLAGAALVAGAAVPFQAGANAALGRTLGHPLWATVASLIVSLLAVLPSLLLLKVPAPSVTQAFQMPLWVWFGGIAGVVYITSALLITPRLGATAFIVCVIAGQVLASLLIDHFGLMGLAAKPASAWRVFGVLLIVAGMVVVMGATTTSPSGESKAAASQPDTGRMAASYRR</sequence>
<name>A0A2S2CXC0_9PROT</name>
<keyword evidence="2" id="KW-1133">Transmembrane helix</keyword>
<feature type="transmembrane region" description="Helical" evidence="2">
    <location>
        <begin position="102"/>
        <end position="123"/>
    </location>
</feature>
<reference evidence="4" key="1">
    <citation type="submission" date="2018-05" db="EMBL/GenBank/DDBJ databases">
        <title>Azospirillum thermophila sp. nov., a novel isolated from hot spring.</title>
        <authorList>
            <person name="Zhao Z."/>
        </authorList>
    </citation>
    <scope>NUCLEOTIDE SEQUENCE [LARGE SCALE GENOMIC DNA]</scope>
    <source>
        <strain evidence="4">CFH 70021</strain>
        <plasmid evidence="4">unnamed1</plasmid>
    </source>
</reference>
<keyword evidence="2" id="KW-0812">Transmembrane</keyword>
<dbReference type="EMBL" id="CP029356">
    <property type="protein sequence ID" value="AWK89119.1"/>
    <property type="molecule type" value="Genomic_DNA"/>
</dbReference>
<dbReference type="KEGG" id="azz:DEW08_24285"/>
<dbReference type="InterPro" id="IPR006750">
    <property type="entry name" value="YdcZ"/>
</dbReference>
<dbReference type="GO" id="GO:0005886">
    <property type="term" value="C:plasma membrane"/>
    <property type="evidence" value="ECO:0007669"/>
    <property type="project" value="TreeGrafter"/>
</dbReference>
<gene>
    <name evidence="3" type="ORF">DEW08_24285</name>
</gene>
<dbReference type="AlphaFoldDB" id="A0A2S2CXC0"/>
<organism evidence="3 4">
    <name type="scientific">Azospirillum thermophilum</name>
    <dbReference type="NCBI Taxonomy" id="2202148"/>
    <lineage>
        <taxon>Bacteria</taxon>
        <taxon>Pseudomonadati</taxon>
        <taxon>Pseudomonadota</taxon>
        <taxon>Alphaproteobacteria</taxon>
        <taxon>Rhodospirillales</taxon>
        <taxon>Azospirillaceae</taxon>
        <taxon>Azospirillum</taxon>
    </lineage>
</organism>
<keyword evidence="2" id="KW-0472">Membrane</keyword>
<keyword evidence="4" id="KW-1185">Reference proteome</keyword>
<evidence type="ECO:0000313" key="3">
    <source>
        <dbReference type="EMBL" id="AWK89119.1"/>
    </source>
</evidence>
<evidence type="ECO:0000313" key="4">
    <source>
        <dbReference type="Proteomes" id="UP000245629"/>
    </source>
</evidence>
<keyword evidence="3" id="KW-0614">Plasmid</keyword>
<geneLocation type="plasmid" evidence="3 4">
    <name>unnamed1</name>
</geneLocation>
<feature type="region of interest" description="Disordered" evidence="1">
    <location>
        <begin position="156"/>
        <end position="181"/>
    </location>
</feature>
<evidence type="ECO:0008006" key="5">
    <source>
        <dbReference type="Google" id="ProtNLM"/>
    </source>
</evidence>
<feature type="transmembrane region" description="Helical" evidence="2">
    <location>
        <begin position="77"/>
        <end position="96"/>
    </location>
</feature>
<dbReference type="PANTHER" id="PTHR34821:SF2">
    <property type="entry name" value="INNER MEMBRANE PROTEIN YDCZ"/>
    <property type="match status" value="1"/>
</dbReference>
<dbReference type="Pfam" id="PF04657">
    <property type="entry name" value="DMT_YdcZ"/>
    <property type="match status" value="1"/>
</dbReference>
<dbReference type="Proteomes" id="UP000245629">
    <property type="component" value="Plasmid unnamed1"/>
</dbReference>
<proteinExistence type="predicted"/>
<feature type="transmembrane region" description="Helical" evidence="2">
    <location>
        <begin position="135"/>
        <end position="154"/>
    </location>
</feature>
<feature type="transmembrane region" description="Helical" evidence="2">
    <location>
        <begin position="41"/>
        <end position="65"/>
    </location>
</feature>